<feature type="chain" id="PRO_5014573682" evidence="1">
    <location>
        <begin position="27"/>
        <end position="69"/>
    </location>
</feature>
<evidence type="ECO:0000259" key="2">
    <source>
        <dbReference type="Pfam" id="PF07127"/>
    </source>
</evidence>
<evidence type="ECO:0000256" key="1">
    <source>
        <dbReference type="SAM" id="SignalP"/>
    </source>
</evidence>
<sequence length="69" mass="8162">MAKTLKFVYGLVLFLYLFLIEKGVDGKTFLMAEYIKCDTDADCPIVIHHSFYKCIDNLCKRFRRQKHLV</sequence>
<protein>
    <submittedName>
        <fullName evidence="3">Nodule Cysteine-Rich (NCR) secreted peptide</fullName>
    </submittedName>
</protein>
<dbReference type="HOGENOM" id="CLU_181053_1_1_1"/>
<reference evidence="3 5" key="1">
    <citation type="journal article" date="2011" name="Nature">
        <title>The Medicago genome provides insight into the evolution of rhizobial symbioses.</title>
        <authorList>
            <person name="Young N.D."/>
            <person name="Debelle F."/>
            <person name="Oldroyd G.E."/>
            <person name="Geurts R."/>
            <person name="Cannon S.B."/>
            <person name="Udvardi M.K."/>
            <person name="Benedito V.A."/>
            <person name="Mayer K.F."/>
            <person name="Gouzy J."/>
            <person name="Schoof H."/>
            <person name="Van de Peer Y."/>
            <person name="Proost S."/>
            <person name="Cook D.R."/>
            <person name="Meyers B.C."/>
            <person name="Spannagl M."/>
            <person name="Cheung F."/>
            <person name="De Mita S."/>
            <person name="Krishnakumar V."/>
            <person name="Gundlach H."/>
            <person name="Zhou S."/>
            <person name="Mudge J."/>
            <person name="Bharti A.K."/>
            <person name="Murray J.D."/>
            <person name="Naoumkina M.A."/>
            <person name="Rosen B."/>
            <person name="Silverstein K.A."/>
            <person name="Tang H."/>
            <person name="Rombauts S."/>
            <person name="Zhao P.X."/>
            <person name="Zhou P."/>
            <person name="Barbe V."/>
            <person name="Bardou P."/>
            <person name="Bechner M."/>
            <person name="Bellec A."/>
            <person name="Berger A."/>
            <person name="Berges H."/>
            <person name="Bidwell S."/>
            <person name="Bisseling T."/>
            <person name="Choisne N."/>
            <person name="Couloux A."/>
            <person name="Denny R."/>
            <person name="Deshpande S."/>
            <person name="Dai X."/>
            <person name="Doyle J.J."/>
            <person name="Dudez A.M."/>
            <person name="Farmer A.D."/>
            <person name="Fouteau S."/>
            <person name="Franken C."/>
            <person name="Gibelin C."/>
            <person name="Gish J."/>
            <person name="Goldstein S."/>
            <person name="Gonzalez A.J."/>
            <person name="Green P.J."/>
            <person name="Hallab A."/>
            <person name="Hartog M."/>
            <person name="Hua A."/>
            <person name="Humphray S.J."/>
            <person name="Jeong D.H."/>
            <person name="Jing Y."/>
            <person name="Jocker A."/>
            <person name="Kenton S.M."/>
            <person name="Kim D.J."/>
            <person name="Klee K."/>
            <person name="Lai H."/>
            <person name="Lang C."/>
            <person name="Lin S."/>
            <person name="Macmil S.L."/>
            <person name="Magdelenat G."/>
            <person name="Matthews L."/>
            <person name="McCorrison J."/>
            <person name="Monaghan E.L."/>
            <person name="Mun J.H."/>
            <person name="Najar F.Z."/>
            <person name="Nicholson C."/>
            <person name="Noirot C."/>
            <person name="O'Bleness M."/>
            <person name="Paule C.R."/>
            <person name="Poulain J."/>
            <person name="Prion F."/>
            <person name="Qin B."/>
            <person name="Qu C."/>
            <person name="Retzel E.F."/>
            <person name="Riddle C."/>
            <person name="Sallet E."/>
            <person name="Samain S."/>
            <person name="Samson N."/>
            <person name="Sanders I."/>
            <person name="Saurat O."/>
            <person name="Scarpelli C."/>
            <person name="Schiex T."/>
            <person name="Segurens B."/>
            <person name="Severin A.J."/>
            <person name="Sherrier D.J."/>
            <person name="Shi R."/>
            <person name="Sims S."/>
            <person name="Singer S.R."/>
            <person name="Sinharoy S."/>
            <person name="Sterck L."/>
            <person name="Viollet A."/>
            <person name="Wang B.B."/>
            <person name="Wang K."/>
            <person name="Wang M."/>
            <person name="Wang X."/>
            <person name="Warfsmann J."/>
            <person name="Weissenbach J."/>
            <person name="White D.D."/>
            <person name="White J.D."/>
            <person name="Wiley G.B."/>
            <person name="Wincker P."/>
            <person name="Xing Y."/>
            <person name="Yang L."/>
            <person name="Yao Z."/>
            <person name="Ying F."/>
            <person name="Zhai J."/>
            <person name="Zhou L."/>
            <person name="Zuber A."/>
            <person name="Denarie J."/>
            <person name="Dixon R.A."/>
            <person name="May G.D."/>
            <person name="Schwartz D.C."/>
            <person name="Rogers J."/>
            <person name="Quetier F."/>
            <person name="Town C.D."/>
            <person name="Roe B.A."/>
        </authorList>
    </citation>
    <scope>NUCLEOTIDE SEQUENCE [LARGE SCALE GENOMIC DNA]</scope>
    <source>
        <strain evidence="3">A17</strain>
        <strain evidence="4 5">cv. Jemalong A17</strain>
    </source>
</reference>
<gene>
    <name evidence="3" type="ordered locus">MTR_6g044700</name>
</gene>
<dbReference type="PaxDb" id="3880-AES75428"/>
<keyword evidence="1" id="KW-0732">Signal</keyword>
<feature type="signal peptide" evidence="1">
    <location>
        <begin position="1"/>
        <end position="26"/>
    </location>
</feature>
<accession>G7KJJ5</accession>
<keyword evidence="5" id="KW-1185">Reference proteome</keyword>
<dbReference type="AlphaFoldDB" id="G7KJJ5"/>
<dbReference type="Pfam" id="PF07127">
    <property type="entry name" value="Nodulin_late"/>
    <property type="match status" value="1"/>
</dbReference>
<name>G7KJJ5_MEDTR</name>
<dbReference type="InterPro" id="IPR009810">
    <property type="entry name" value="Nodulin_late_dom"/>
</dbReference>
<proteinExistence type="predicted"/>
<evidence type="ECO:0000313" key="4">
    <source>
        <dbReference type="EnsemblPlants" id="AES75428"/>
    </source>
</evidence>
<dbReference type="EMBL" id="CM001222">
    <property type="protein sequence ID" value="AES75428.1"/>
    <property type="molecule type" value="Genomic_DNA"/>
</dbReference>
<reference evidence="3 5" key="2">
    <citation type="journal article" date="2014" name="BMC Genomics">
        <title>An improved genome release (version Mt4.0) for the model legume Medicago truncatula.</title>
        <authorList>
            <person name="Tang H."/>
            <person name="Krishnakumar V."/>
            <person name="Bidwell S."/>
            <person name="Rosen B."/>
            <person name="Chan A."/>
            <person name="Zhou S."/>
            <person name="Gentzbittel L."/>
            <person name="Childs K.L."/>
            <person name="Yandell M."/>
            <person name="Gundlach H."/>
            <person name="Mayer K.F."/>
            <person name="Schwartz D.C."/>
            <person name="Town C.D."/>
        </authorList>
    </citation>
    <scope>GENOME REANNOTATION</scope>
    <source>
        <strain evidence="4 5">cv. Jemalong A17</strain>
    </source>
</reference>
<reference evidence="4" key="3">
    <citation type="submission" date="2015-04" db="UniProtKB">
        <authorList>
            <consortium name="EnsemblPlants"/>
        </authorList>
    </citation>
    <scope>IDENTIFICATION</scope>
    <source>
        <strain evidence="4">cv. Jemalong A17</strain>
    </source>
</reference>
<evidence type="ECO:0000313" key="3">
    <source>
        <dbReference type="EMBL" id="AES75428.1"/>
    </source>
</evidence>
<dbReference type="EnsemblPlants" id="AES75428">
    <property type="protein sequence ID" value="AES75428"/>
    <property type="gene ID" value="MTR_6g044700"/>
</dbReference>
<evidence type="ECO:0000313" key="5">
    <source>
        <dbReference type="Proteomes" id="UP000002051"/>
    </source>
</evidence>
<dbReference type="GO" id="GO:0046872">
    <property type="term" value="F:metal ion binding"/>
    <property type="evidence" value="ECO:0007669"/>
    <property type="project" value="InterPro"/>
</dbReference>
<organism evidence="3 5">
    <name type="scientific">Medicago truncatula</name>
    <name type="common">Barrel medic</name>
    <name type="synonym">Medicago tribuloides</name>
    <dbReference type="NCBI Taxonomy" id="3880"/>
    <lineage>
        <taxon>Eukaryota</taxon>
        <taxon>Viridiplantae</taxon>
        <taxon>Streptophyta</taxon>
        <taxon>Embryophyta</taxon>
        <taxon>Tracheophyta</taxon>
        <taxon>Spermatophyta</taxon>
        <taxon>Magnoliopsida</taxon>
        <taxon>eudicotyledons</taxon>
        <taxon>Gunneridae</taxon>
        <taxon>Pentapetalae</taxon>
        <taxon>rosids</taxon>
        <taxon>fabids</taxon>
        <taxon>Fabales</taxon>
        <taxon>Fabaceae</taxon>
        <taxon>Papilionoideae</taxon>
        <taxon>50 kb inversion clade</taxon>
        <taxon>NPAAA clade</taxon>
        <taxon>Hologalegina</taxon>
        <taxon>IRL clade</taxon>
        <taxon>Trifolieae</taxon>
        <taxon>Medicago</taxon>
    </lineage>
</organism>
<feature type="domain" description="Late nodulin" evidence="2">
    <location>
        <begin position="1"/>
        <end position="60"/>
    </location>
</feature>
<dbReference type="Proteomes" id="UP000002051">
    <property type="component" value="Chromosome 6"/>
</dbReference>